<dbReference type="SUPFAM" id="SSF56059">
    <property type="entry name" value="Glutathione synthetase ATP-binding domain-like"/>
    <property type="match status" value="1"/>
</dbReference>
<evidence type="ECO:0000259" key="12">
    <source>
        <dbReference type="Pfam" id="PF08442"/>
    </source>
</evidence>
<dbReference type="FunFam" id="3.30.470.20:FF:000002">
    <property type="entry name" value="Succinate--CoA ligase [ADP-forming] subunit beta"/>
    <property type="match status" value="1"/>
</dbReference>
<organism evidence="13 14">
    <name type="scientific">Schistosoma mansoni</name>
    <name type="common">Blood fluke</name>
    <dbReference type="NCBI Taxonomy" id="6183"/>
    <lineage>
        <taxon>Eukaryota</taxon>
        <taxon>Metazoa</taxon>
        <taxon>Spiralia</taxon>
        <taxon>Lophotrochozoa</taxon>
        <taxon>Platyhelminthes</taxon>
        <taxon>Trematoda</taxon>
        <taxon>Digenea</taxon>
        <taxon>Strigeidida</taxon>
        <taxon>Schistosomatoidea</taxon>
        <taxon>Schistosomatidae</taxon>
        <taxon>Schistosoma</taxon>
    </lineage>
</organism>
<dbReference type="PIRSF" id="PIRSF001554">
    <property type="entry name" value="SucCS_beta"/>
    <property type="match status" value="1"/>
</dbReference>
<feature type="domain" description="ATP-grasp fold succinyl-CoA synthetase-type" evidence="12">
    <location>
        <begin position="23"/>
        <end position="243"/>
    </location>
</feature>
<evidence type="ECO:0000256" key="4">
    <source>
        <dbReference type="ARBA" id="ARBA00022723"/>
    </source>
</evidence>
<keyword evidence="7 9" id="KW-0460">Magnesium</keyword>
<dbReference type="GO" id="GO:0042709">
    <property type="term" value="C:succinate-CoA ligase complex"/>
    <property type="evidence" value="ECO:0007669"/>
    <property type="project" value="TreeGrafter"/>
</dbReference>
<evidence type="ECO:0000256" key="5">
    <source>
        <dbReference type="ARBA" id="ARBA00022741"/>
    </source>
</evidence>
<reference evidence="14" key="2">
    <citation type="submission" date="2018-12" db="UniProtKB">
        <authorList>
            <consortium name="WormBaseParasite"/>
        </authorList>
    </citation>
    <scope>IDENTIFICATION</scope>
    <source>
        <strain evidence="14">Puerto Rican</strain>
    </source>
</reference>
<keyword evidence="2 9" id="KW-0816">Tricarboxylic acid cycle</keyword>
<dbReference type="HAMAP" id="MF_00558">
    <property type="entry name" value="Succ_CoA_beta"/>
    <property type="match status" value="1"/>
</dbReference>
<feature type="binding site" evidence="9">
    <location>
        <begin position="362"/>
        <end position="364"/>
    </location>
    <ligand>
        <name>substrate</name>
        <note>ligand shared with subunit alpha</note>
    </ligand>
</feature>
<dbReference type="Proteomes" id="UP000008854">
    <property type="component" value="Unassembled WGS sequence"/>
</dbReference>
<dbReference type="UniPathway" id="UPA00223">
    <property type="reaction ID" value="UER00999"/>
</dbReference>
<evidence type="ECO:0000256" key="2">
    <source>
        <dbReference type="ARBA" id="ARBA00022532"/>
    </source>
</evidence>
<dbReference type="Pfam" id="PF08442">
    <property type="entry name" value="ATP-grasp_2"/>
    <property type="match status" value="1"/>
</dbReference>
<dbReference type="GO" id="GO:0005739">
    <property type="term" value="C:mitochondrion"/>
    <property type="evidence" value="ECO:0007669"/>
    <property type="project" value="UniProtKB-SubCell"/>
</dbReference>
<dbReference type="EC" id="6.2.1.5" evidence="9"/>
<dbReference type="NCBIfam" id="TIGR01016">
    <property type="entry name" value="sucCoAbeta"/>
    <property type="match status" value="1"/>
</dbReference>
<dbReference type="GO" id="GO:0005524">
    <property type="term" value="F:ATP binding"/>
    <property type="evidence" value="ECO:0007669"/>
    <property type="project" value="UniProtKB-UniRule"/>
</dbReference>
<feature type="binding site" evidence="9">
    <location>
        <position position="240"/>
    </location>
    <ligand>
        <name>Mg(2+)</name>
        <dbReference type="ChEBI" id="CHEBI:18420"/>
    </ligand>
</feature>
<evidence type="ECO:0000256" key="9">
    <source>
        <dbReference type="HAMAP-Rule" id="MF_03219"/>
    </source>
</evidence>
<keyword evidence="3 9" id="KW-0436">Ligase</keyword>
<protein>
    <recommendedName>
        <fullName evidence="9">Succinate--CoA ligase [ADP-forming] subunit beta, mitochondrial</fullName>
        <ecNumber evidence="9">6.2.1.5</ecNumber>
    </recommendedName>
    <alternativeName>
        <fullName evidence="9">Succinyl-CoA synthetase beta chain</fullName>
        <shortName evidence="9">SCS-beta</shortName>
    </alternativeName>
</protein>
<dbReference type="PANTHER" id="PTHR11815">
    <property type="entry name" value="SUCCINYL-COA SYNTHETASE BETA CHAIN"/>
    <property type="match status" value="1"/>
</dbReference>
<feature type="domain" description="ATP-citrate synthase/succinyl-CoA ligase C-terminal" evidence="11">
    <location>
        <begin position="303"/>
        <end position="422"/>
    </location>
</feature>
<keyword evidence="9" id="KW-0496">Mitochondrion</keyword>
<dbReference type="InterPro" id="IPR005809">
    <property type="entry name" value="Succ_CoA_ligase-like_bsu"/>
</dbReference>
<dbReference type="InterPro" id="IPR016102">
    <property type="entry name" value="Succinyl-CoA_synth-like"/>
</dbReference>
<name>A0A3Q0KS94_SCHMA</name>
<feature type="binding site" evidence="9">
    <location>
        <position position="254"/>
    </location>
    <ligand>
        <name>Mg(2+)</name>
        <dbReference type="ChEBI" id="CHEBI:18420"/>
    </ligand>
</feature>
<keyword evidence="5 9" id="KW-0547">Nucleotide-binding</keyword>
<dbReference type="InterPro" id="IPR005811">
    <property type="entry name" value="SUCC_ACL_C"/>
</dbReference>
<dbReference type="Gene3D" id="3.30.470.20">
    <property type="entry name" value="ATP-grasp fold, B domain"/>
    <property type="match status" value="1"/>
</dbReference>
<dbReference type="GO" id="GO:0006104">
    <property type="term" value="P:succinyl-CoA metabolic process"/>
    <property type="evidence" value="ECO:0007669"/>
    <property type="project" value="TreeGrafter"/>
</dbReference>
<dbReference type="Pfam" id="PF00549">
    <property type="entry name" value="Ligase_CoA"/>
    <property type="match status" value="1"/>
</dbReference>
<comment type="cofactor">
    <cofactor evidence="9">
        <name>Mg(2+)</name>
        <dbReference type="ChEBI" id="CHEBI:18420"/>
    </cofactor>
    <text evidence="9">Binds 1 Mg(2+) ion per subunit.</text>
</comment>
<feature type="binding site" evidence="9">
    <location>
        <begin position="89"/>
        <end position="91"/>
    </location>
    <ligand>
        <name>ATP</name>
        <dbReference type="ChEBI" id="CHEBI:30616"/>
    </ligand>
</feature>
<dbReference type="FunFam" id="3.40.50.261:FF:000001">
    <property type="entry name" value="Succinate--CoA ligase [ADP-forming] subunit beta"/>
    <property type="match status" value="1"/>
</dbReference>
<dbReference type="SUPFAM" id="SSF52210">
    <property type="entry name" value="Succinyl-CoA synthetase domains"/>
    <property type="match status" value="1"/>
</dbReference>
<dbReference type="PANTHER" id="PTHR11815:SF1">
    <property type="entry name" value="SUCCINATE--COA LIGASE [ADP-FORMING] SUBUNIT BETA, MITOCHONDRIAL"/>
    <property type="match status" value="1"/>
</dbReference>
<evidence type="ECO:0000256" key="6">
    <source>
        <dbReference type="ARBA" id="ARBA00022840"/>
    </source>
</evidence>
<evidence type="ECO:0000313" key="14">
    <source>
        <dbReference type="WBParaSite" id="Smp_167330.1"/>
    </source>
</evidence>
<evidence type="ECO:0000259" key="11">
    <source>
        <dbReference type="Pfam" id="PF00549"/>
    </source>
</evidence>
<dbReference type="GO" id="GO:0000287">
    <property type="term" value="F:magnesium ion binding"/>
    <property type="evidence" value="ECO:0007669"/>
    <property type="project" value="UniProtKB-UniRule"/>
</dbReference>
<dbReference type="STRING" id="6183.A0A3Q0KS94"/>
<keyword evidence="8" id="KW-0809">Transit peptide</keyword>
<evidence type="ECO:0000256" key="3">
    <source>
        <dbReference type="ARBA" id="ARBA00022598"/>
    </source>
</evidence>
<sequence>MFRKLIFGPNKLFQNVKCVRTLKVHEYSAMELLKKYEIPVPKFIVARNVDEVRAACKEFGILPEKELENSGETRESTDIVLKAQVLAGGRGKGTWDSGLKGGVKIVYSMEEAVNVASQMLGHRIYTAQTGDTGQLCNTLLACERKYSRREHYLAIVLDRSCGGPVMIGCQQGGVNIEDIARDNPDALIKIPIDIDKGLNKKDALFMAHQLGFTNPNEAAVYIERLYKLFDSSDCTLLEINPISQDIHGKVVCMDCKLNFDDNASFRQKEIFAQRDWSQEDERDVKASKAGLNYIGLDGNIGCLVNGAGLAMATMDLIQLHGGSPANFLDVGGGATADQVTEAFRLITSDPKVNAILVNIFGGIMRCDVIAQGIVAAATELNIKVPIVVRLQGTRVEDAKAILATSHMKILGCSDLDEAAQMSVKLANIVHLAREVAINVKFELPY</sequence>
<feature type="binding site" evidence="9">
    <location>
        <position position="150"/>
    </location>
    <ligand>
        <name>ATP</name>
        <dbReference type="ChEBI" id="CHEBI:30616"/>
    </ligand>
</feature>
<comment type="catalytic activity">
    <reaction evidence="9">
        <text>succinate + ATP + CoA = succinyl-CoA + ADP + phosphate</text>
        <dbReference type="Rhea" id="RHEA:17661"/>
        <dbReference type="ChEBI" id="CHEBI:30031"/>
        <dbReference type="ChEBI" id="CHEBI:30616"/>
        <dbReference type="ChEBI" id="CHEBI:43474"/>
        <dbReference type="ChEBI" id="CHEBI:57287"/>
        <dbReference type="ChEBI" id="CHEBI:57292"/>
        <dbReference type="ChEBI" id="CHEBI:456216"/>
        <dbReference type="EC" id="6.2.1.5"/>
    </reaction>
</comment>
<dbReference type="AlphaFoldDB" id="A0A3Q0KS94"/>
<dbReference type="Gene3D" id="3.30.1490.20">
    <property type="entry name" value="ATP-grasp fold, A domain"/>
    <property type="match status" value="1"/>
</dbReference>
<accession>A0A3Q0KS94</accession>
<dbReference type="Gene3D" id="3.40.50.261">
    <property type="entry name" value="Succinyl-CoA synthetase domains"/>
    <property type="match status" value="1"/>
</dbReference>
<dbReference type="InterPro" id="IPR013650">
    <property type="entry name" value="ATP-grasp_succ-CoA_synth-type"/>
</dbReference>
<feature type="binding site" evidence="9">
    <location>
        <position position="82"/>
    </location>
    <ligand>
        <name>ATP</name>
        <dbReference type="ChEBI" id="CHEBI:30616"/>
    </ligand>
</feature>
<comment type="function">
    <text evidence="9">Succinyl-CoA synthetase functions in the citric acid cycle (TCA), coupling the hydrolysis of succinyl-CoA to the synthesis of ATP and thus represents the only step of substrate-level phosphorylation in the TCA. The beta subunit provides nucleotide specificity of the enzyme and binds the substrate succinate, while the binding sites for coenzyme A and phosphate are found in the alpha subunit.</text>
</comment>
<keyword evidence="6 9" id="KW-0067">ATP-binding</keyword>
<dbReference type="InParanoid" id="A0A3Q0KS94"/>
<feature type="binding site" evidence="9">
    <location>
        <position position="305"/>
    </location>
    <ligand>
        <name>substrate</name>
        <note>ligand shared with subunit alpha</note>
    </ligand>
</feature>
<evidence type="ECO:0000313" key="13">
    <source>
        <dbReference type="Proteomes" id="UP000008854"/>
    </source>
</evidence>
<evidence type="ECO:0000256" key="8">
    <source>
        <dbReference type="ARBA" id="ARBA00022946"/>
    </source>
</evidence>
<comment type="similarity">
    <text evidence="9 10">Belongs to the succinate/malate CoA ligase beta subunit family.</text>
</comment>
<evidence type="ECO:0000256" key="1">
    <source>
        <dbReference type="ARBA" id="ARBA00005064"/>
    </source>
</evidence>
<keyword evidence="4 9" id="KW-0479">Metal-binding</keyword>
<dbReference type="PROSITE" id="PS01217">
    <property type="entry name" value="SUCCINYL_COA_LIG_3"/>
    <property type="match status" value="1"/>
</dbReference>
<dbReference type="FunCoup" id="A0A3Q0KS94">
    <property type="interactions" value="1665"/>
</dbReference>
<proteinExistence type="inferred from homology"/>
<dbReference type="WBParaSite" id="Smp_167330.1">
    <property type="protein sequence ID" value="Smp_167330.1"/>
    <property type="gene ID" value="Smp_167330"/>
</dbReference>
<comment type="pathway">
    <text evidence="1 9">Carbohydrate metabolism; tricarboxylic acid cycle; succinate from succinyl-CoA (ligase route): step 1/1.</text>
</comment>
<comment type="subunit">
    <text evidence="9 10">Heterodimer of an alpha and a beta subunit.</text>
</comment>
<dbReference type="GO" id="GO:0006099">
    <property type="term" value="P:tricarboxylic acid cycle"/>
    <property type="evidence" value="ECO:0007669"/>
    <property type="project" value="UniProtKB-UniRule"/>
</dbReference>
<dbReference type="GO" id="GO:0004775">
    <property type="term" value="F:succinate-CoA ligase (ADP-forming) activity"/>
    <property type="evidence" value="ECO:0007669"/>
    <property type="project" value="UniProtKB-UniRule"/>
</dbReference>
<comment type="subcellular location">
    <subcellularLocation>
        <location evidence="9">Mitochondrion</location>
    </subcellularLocation>
</comment>
<dbReference type="NCBIfam" id="NF001913">
    <property type="entry name" value="PRK00696.1"/>
    <property type="match status" value="1"/>
</dbReference>
<dbReference type="InterPro" id="IPR017866">
    <property type="entry name" value="Succ-CoA_synthase_bsu_CS"/>
</dbReference>
<dbReference type="InterPro" id="IPR013815">
    <property type="entry name" value="ATP_grasp_subdomain_1"/>
</dbReference>
<evidence type="ECO:0000256" key="10">
    <source>
        <dbReference type="RuleBase" id="RU361258"/>
    </source>
</evidence>
<evidence type="ECO:0000256" key="7">
    <source>
        <dbReference type="ARBA" id="ARBA00022842"/>
    </source>
</evidence>
<keyword evidence="13" id="KW-1185">Reference proteome</keyword>
<reference evidence="13" key="1">
    <citation type="journal article" date="2012" name="PLoS Negl. Trop. Dis.">
        <title>A systematically improved high quality genome and transcriptome of the human blood fluke Schistosoma mansoni.</title>
        <authorList>
            <person name="Protasio A.V."/>
            <person name="Tsai I.J."/>
            <person name="Babbage A."/>
            <person name="Nichol S."/>
            <person name="Hunt M."/>
            <person name="Aslett M.A."/>
            <person name="De Silva N."/>
            <person name="Velarde G.S."/>
            <person name="Anderson T.J."/>
            <person name="Clark R.C."/>
            <person name="Davidson C."/>
            <person name="Dillon G.P."/>
            <person name="Holroyd N.E."/>
            <person name="LoVerde P.T."/>
            <person name="Lloyd C."/>
            <person name="McQuillan J."/>
            <person name="Oliveira G."/>
            <person name="Otto T.D."/>
            <person name="Parker-Manuel S.J."/>
            <person name="Quail M.A."/>
            <person name="Wilson R.A."/>
            <person name="Zerlotini A."/>
            <person name="Dunne D.W."/>
            <person name="Berriman M."/>
        </authorList>
    </citation>
    <scope>NUCLEOTIDE SEQUENCE [LARGE SCALE GENOMIC DNA]</scope>
    <source>
        <strain evidence="13">Puerto Rican</strain>
    </source>
</reference>